<dbReference type="InterPro" id="IPR003593">
    <property type="entry name" value="AAA+_ATPase"/>
</dbReference>
<feature type="transmembrane region" description="Helical" evidence="10">
    <location>
        <begin position="1335"/>
        <end position="1359"/>
    </location>
</feature>
<dbReference type="Pfam" id="PF14510">
    <property type="entry name" value="ABC_trans_N"/>
    <property type="match status" value="1"/>
</dbReference>
<protein>
    <recommendedName>
        <fullName evidence="11">ABC transporter domain-containing protein</fullName>
    </recommendedName>
</protein>
<gene>
    <name evidence="12" type="ORF">PV06_05535</name>
</gene>
<sequence length="1542" mass="172407">MATLSRASSNEDDYKSIVQATLHDRLRDGLEENARRRKNDKKHLNFSSHIKHHDAELTRIATNISKDVGLNPRTLSDIDPRLDPENESFDFRFWSTTFMQLVKEDVLHRTTVGFSFKGLTVSGSGSNLELQKTVASPWMALARLPMLLFTRRQPQPKVILNNFNGSVERGQMLLVLGRPGSGCTTLLKCITGQLHGLSLSAGSSVTYDGIPQSTFIKNFKGRAVYAAETDEHFPHLTVGQTLHFAAVTQTPQTRIQGVDRALYNSHMVEVMLRIFGLTHTRNTKVGNDTIRGVSGGERKRVSIAEMALTRSSVAAWDNATRGLDSATALEFVRSLRAMAEIAGVTQAAAVYQASQSLYELFDKVIVLYEGRQIYFGPVESARLYFERMGWYCPPRQATPDFLTAVTNPTERQCREGFSKDIPKTALEFEQYWVASEEYKTCIADLLTSQGVHQNSDRLRALRTAHHHMQAHHTRDKSPYLTSAFMQVRICIKRSSQLFWNNRASTVTLLIGRTILAFILGSIYYGPNGTTSSLQSRGSVIFLATLTNALMAVTEISSLFFKRGIVTKQQTYAFCHPFTDALAAYIVDIPVKFCISTVFNVVFYFMTGLRREASNFFIFLLFNFVCTLLMSAVFRTIGAACKLMPTAYAIAGVGILSQVMYTGYTMQTSYMHPWFRWINYINPVAYIFEALLVNEVHGREYPCAVANLVPPYAGDTNFACAFIGATPNSRTVSGDNWVTSGFGYSYSHLWRNLGIAIAYLVVFLILYLIATEFRSTSVAQPQRLIFRNRKAAHGQLSPKLDVENGKPQKPNDTDINSAQLPGEMPNATTNFNVRTGLVERSRITTTKTNDLSHSGTLTWQDVTLDISIKGTPRRLLDGVTGWVTPGTLTCLMGVSGAGKTTLLDTLAQRNNSMGKASGTIMVNGAALKPSYQRKTGYVQQQDLHLPTTTVREALRFSAVLRQPSSVPLEEKFEFVESVIDMLGMEAFSEAVVGLPGEGLNVEQRKLLTIGVELAAKPAILFLDEPTSGLDSQSAWTIVSLLRKLANNGQAILATIHQPSATLFEQFDSILLLAKGGRTTYFGPLGPDCRTLTRYFESAGAKPCGHDENPAEYILRVIGDSTLDWPEIWRISSPNATIKSRLQATVQEKYSETANMDDEREFATALPTQLRYVLVRLFQNYWRTPGYIYAKFQANILAALFIGFTFFLQNSSMTGMQNTVFSVFMLNATFATIVNQIMSRFIPQRSLFEVREAPSKMYNWASFVIANIIVEIPYQAFLSVIVWACWYFPIFGSHQSSQSQGMMYAFVLQFLLFASTYAQMIIFTMPSMETAGALSTLLFTMTLQFNGVLQTPTALPGFWIFMWRVSPFTYLIGGWAGTGLQNRVVNCAQNELAIFDPPNGQTCGAYLKRYLEGGAPGALYNPDATRSCEYCPIRNADQFLASASISPSDQWRNFGILWAYIGFNMLAALFFYYVFRVRKVSLAKLRKSRKEETTKPKLKDDGLQQDKGRLHHEDDSGPRWGKIGFYYHLTSGILRNIVKSNYAV</sequence>
<feature type="transmembrane region" description="Helical" evidence="10">
    <location>
        <begin position="645"/>
        <end position="663"/>
    </location>
</feature>
<name>A0A0D2DHP6_9EURO</name>
<dbReference type="Pfam" id="PF06422">
    <property type="entry name" value="PDR_CDR"/>
    <property type="match status" value="1"/>
</dbReference>
<dbReference type="EMBL" id="KN847336">
    <property type="protein sequence ID" value="KIW41940.1"/>
    <property type="molecule type" value="Genomic_DNA"/>
</dbReference>
<keyword evidence="8 10" id="KW-0472">Membrane</keyword>
<dbReference type="Pfam" id="PF01061">
    <property type="entry name" value="ABC2_membrane"/>
    <property type="match status" value="2"/>
</dbReference>
<dbReference type="Pfam" id="PF19055">
    <property type="entry name" value="ABC2_membrane_7"/>
    <property type="match status" value="1"/>
</dbReference>
<feature type="transmembrane region" description="Helical" evidence="10">
    <location>
        <begin position="503"/>
        <end position="525"/>
    </location>
</feature>
<keyword evidence="4 10" id="KW-0812">Transmembrane</keyword>
<dbReference type="InterPro" id="IPR003439">
    <property type="entry name" value="ABC_transporter-like_ATP-bd"/>
</dbReference>
<dbReference type="OrthoDB" id="245989at2759"/>
<evidence type="ECO:0000313" key="12">
    <source>
        <dbReference type="EMBL" id="KIW41940.1"/>
    </source>
</evidence>
<feature type="transmembrane region" description="Helical" evidence="10">
    <location>
        <begin position="1184"/>
        <end position="1206"/>
    </location>
</feature>
<feature type="compositionally biased region" description="Basic and acidic residues" evidence="9">
    <location>
        <begin position="799"/>
        <end position="811"/>
    </location>
</feature>
<dbReference type="RefSeq" id="XP_016262156.1">
    <property type="nucleotide sequence ID" value="XM_016406552.1"/>
</dbReference>
<feature type="region of interest" description="Disordered" evidence="9">
    <location>
        <begin position="1489"/>
        <end position="1513"/>
    </location>
</feature>
<dbReference type="InterPro" id="IPR013525">
    <property type="entry name" value="ABC2_TM"/>
</dbReference>
<dbReference type="InterPro" id="IPR029481">
    <property type="entry name" value="ABC_trans_N"/>
</dbReference>
<dbReference type="GeneID" id="27357609"/>
<dbReference type="GO" id="GO:0016020">
    <property type="term" value="C:membrane"/>
    <property type="evidence" value="ECO:0007669"/>
    <property type="project" value="UniProtKB-SubCell"/>
</dbReference>
<feature type="transmembrane region" description="Helical" evidence="10">
    <location>
        <begin position="748"/>
        <end position="769"/>
    </location>
</feature>
<dbReference type="FunFam" id="3.40.50.300:FF:000054">
    <property type="entry name" value="ABC multidrug transporter atrF"/>
    <property type="match status" value="1"/>
</dbReference>
<dbReference type="SUPFAM" id="SSF52540">
    <property type="entry name" value="P-loop containing nucleoside triphosphate hydrolases"/>
    <property type="match status" value="2"/>
</dbReference>
<evidence type="ECO:0000256" key="8">
    <source>
        <dbReference type="ARBA" id="ARBA00023136"/>
    </source>
</evidence>
<feature type="transmembrane region" description="Helical" evidence="10">
    <location>
        <begin position="1261"/>
        <end position="1287"/>
    </location>
</feature>
<keyword evidence="3" id="KW-0813">Transport</keyword>
<dbReference type="SMART" id="SM00382">
    <property type="entry name" value="AAA"/>
    <property type="match status" value="2"/>
</dbReference>
<keyword evidence="6" id="KW-0067">ATP-binding</keyword>
<feature type="transmembrane region" description="Helical" evidence="10">
    <location>
        <begin position="615"/>
        <end position="633"/>
    </location>
</feature>
<comment type="similarity">
    <text evidence="2">Belongs to the ABC transporter superfamily. ABCG family. PDR (TC 3.A.1.205) subfamily.</text>
</comment>
<dbReference type="PROSITE" id="PS00211">
    <property type="entry name" value="ABC_TRANSPORTER_1"/>
    <property type="match status" value="1"/>
</dbReference>
<dbReference type="InterPro" id="IPR034001">
    <property type="entry name" value="ABCG_PDR_1"/>
</dbReference>
<evidence type="ECO:0000256" key="3">
    <source>
        <dbReference type="ARBA" id="ARBA00022448"/>
    </source>
</evidence>
<dbReference type="Gene3D" id="3.40.50.300">
    <property type="entry name" value="P-loop containing nucleotide triphosphate hydrolases"/>
    <property type="match status" value="2"/>
</dbReference>
<feature type="transmembrane region" description="Helical" evidence="10">
    <location>
        <begin position="581"/>
        <end position="603"/>
    </location>
</feature>
<proteinExistence type="inferred from homology"/>
<accession>A0A0D2DHP6</accession>
<dbReference type="InterPro" id="IPR027417">
    <property type="entry name" value="P-loop_NTPase"/>
</dbReference>
<dbReference type="CDD" id="cd03233">
    <property type="entry name" value="ABCG_PDR_domain1"/>
    <property type="match status" value="1"/>
</dbReference>
<evidence type="ECO:0000313" key="13">
    <source>
        <dbReference type="Proteomes" id="UP000053342"/>
    </source>
</evidence>
<dbReference type="GO" id="GO:0140359">
    <property type="term" value="F:ABC-type transporter activity"/>
    <property type="evidence" value="ECO:0007669"/>
    <property type="project" value="InterPro"/>
</dbReference>
<feature type="transmembrane region" description="Helical" evidence="10">
    <location>
        <begin position="537"/>
        <end position="560"/>
    </location>
</feature>
<evidence type="ECO:0000259" key="11">
    <source>
        <dbReference type="PROSITE" id="PS50893"/>
    </source>
</evidence>
<feature type="transmembrane region" description="Helical" evidence="10">
    <location>
        <begin position="1299"/>
        <end position="1323"/>
    </location>
</feature>
<dbReference type="CDD" id="cd03232">
    <property type="entry name" value="ABCG_PDR_domain2"/>
    <property type="match status" value="1"/>
</dbReference>
<dbReference type="HOGENOM" id="CLU_000604_35_0_1"/>
<feature type="domain" description="ABC transporter" evidence="11">
    <location>
        <begin position="142"/>
        <end position="394"/>
    </location>
</feature>
<dbReference type="InterPro" id="IPR017871">
    <property type="entry name" value="ABC_transporter-like_CS"/>
</dbReference>
<keyword evidence="7 10" id="KW-1133">Transmembrane helix</keyword>
<dbReference type="Proteomes" id="UP000053342">
    <property type="component" value="Unassembled WGS sequence"/>
</dbReference>
<evidence type="ECO:0000256" key="6">
    <source>
        <dbReference type="ARBA" id="ARBA00022840"/>
    </source>
</evidence>
<dbReference type="InterPro" id="IPR010929">
    <property type="entry name" value="PDR_CDR_ABC"/>
</dbReference>
<dbReference type="STRING" id="215243.A0A0D2DHP6"/>
<evidence type="ECO:0000256" key="5">
    <source>
        <dbReference type="ARBA" id="ARBA00022741"/>
    </source>
</evidence>
<evidence type="ECO:0000256" key="7">
    <source>
        <dbReference type="ARBA" id="ARBA00022989"/>
    </source>
</evidence>
<feature type="transmembrane region" description="Helical" evidence="10">
    <location>
        <begin position="1218"/>
        <end position="1240"/>
    </location>
</feature>
<dbReference type="GO" id="GO:0005524">
    <property type="term" value="F:ATP binding"/>
    <property type="evidence" value="ECO:0007669"/>
    <property type="project" value="UniProtKB-KW"/>
</dbReference>
<feature type="transmembrane region" description="Helical" evidence="10">
    <location>
        <begin position="1454"/>
        <end position="1473"/>
    </location>
</feature>
<evidence type="ECO:0000256" key="10">
    <source>
        <dbReference type="SAM" id="Phobius"/>
    </source>
</evidence>
<feature type="domain" description="ABC transporter" evidence="11">
    <location>
        <begin position="856"/>
        <end position="1098"/>
    </location>
</feature>
<dbReference type="PANTHER" id="PTHR19241">
    <property type="entry name" value="ATP-BINDING CASSETTE TRANSPORTER"/>
    <property type="match status" value="1"/>
</dbReference>
<evidence type="ECO:0000256" key="1">
    <source>
        <dbReference type="ARBA" id="ARBA00004141"/>
    </source>
</evidence>
<comment type="subcellular location">
    <subcellularLocation>
        <location evidence="1">Membrane</location>
        <topology evidence="1">Multi-pass membrane protein</topology>
    </subcellularLocation>
</comment>
<evidence type="ECO:0000256" key="4">
    <source>
        <dbReference type="ARBA" id="ARBA00022692"/>
    </source>
</evidence>
<dbReference type="PROSITE" id="PS50893">
    <property type="entry name" value="ABC_TRANSPORTER_2"/>
    <property type="match status" value="2"/>
</dbReference>
<evidence type="ECO:0000256" key="2">
    <source>
        <dbReference type="ARBA" id="ARBA00006012"/>
    </source>
</evidence>
<keyword evidence="13" id="KW-1185">Reference proteome</keyword>
<dbReference type="InterPro" id="IPR034003">
    <property type="entry name" value="ABCG_PDR_2"/>
</dbReference>
<evidence type="ECO:0000256" key="9">
    <source>
        <dbReference type="SAM" id="MobiDB-lite"/>
    </source>
</evidence>
<dbReference type="Pfam" id="PF00005">
    <property type="entry name" value="ABC_tran"/>
    <property type="match status" value="2"/>
</dbReference>
<dbReference type="VEuPathDB" id="FungiDB:PV06_05535"/>
<keyword evidence="5" id="KW-0547">Nucleotide-binding</keyword>
<feature type="region of interest" description="Disordered" evidence="9">
    <location>
        <begin position="795"/>
        <end position="825"/>
    </location>
</feature>
<reference evidence="12 13" key="1">
    <citation type="submission" date="2015-01" db="EMBL/GenBank/DDBJ databases">
        <title>The Genome Sequence of Exophiala oligosperma CBS72588.</title>
        <authorList>
            <consortium name="The Broad Institute Genomics Platform"/>
            <person name="Cuomo C."/>
            <person name="de Hoog S."/>
            <person name="Gorbushina A."/>
            <person name="Stielow B."/>
            <person name="Teixiera M."/>
            <person name="Abouelleil A."/>
            <person name="Chapman S.B."/>
            <person name="Priest M."/>
            <person name="Young S.K."/>
            <person name="Wortman J."/>
            <person name="Nusbaum C."/>
            <person name="Birren B."/>
        </authorList>
    </citation>
    <scope>NUCLEOTIDE SEQUENCE [LARGE SCALE GENOMIC DNA]</scope>
    <source>
        <strain evidence="12 13">CBS 72588</strain>
    </source>
</reference>
<organism evidence="12 13">
    <name type="scientific">Exophiala oligosperma</name>
    <dbReference type="NCBI Taxonomy" id="215243"/>
    <lineage>
        <taxon>Eukaryota</taxon>
        <taxon>Fungi</taxon>
        <taxon>Dikarya</taxon>
        <taxon>Ascomycota</taxon>
        <taxon>Pezizomycotina</taxon>
        <taxon>Eurotiomycetes</taxon>
        <taxon>Chaetothyriomycetidae</taxon>
        <taxon>Chaetothyriales</taxon>
        <taxon>Herpotrichiellaceae</taxon>
        <taxon>Exophiala</taxon>
    </lineage>
</organism>
<dbReference type="GO" id="GO:0016887">
    <property type="term" value="F:ATP hydrolysis activity"/>
    <property type="evidence" value="ECO:0007669"/>
    <property type="project" value="InterPro"/>
</dbReference>
<dbReference type="InterPro" id="IPR043926">
    <property type="entry name" value="ABCG_dom"/>
</dbReference>